<reference evidence="3 4" key="1">
    <citation type="submission" date="2015-09" db="EMBL/GenBank/DDBJ databases">
        <title>Genome sequence of Oxobacter pfennigii DSM 3222.</title>
        <authorList>
            <person name="Poehlein A."/>
            <person name="Bengelsdorf F.R."/>
            <person name="Schiel-Bengelsdorf B."/>
            <person name="Duerre P."/>
            <person name="Daniel R."/>
        </authorList>
    </citation>
    <scope>NUCLEOTIDE SEQUENCE [LARGE SCALE GENOMIC DNA]</scope>
    <source>
        <strain evidence="3 4">DSM 3222</strain>
    </source>
</reference>
<dbReference type="InterPro" id="IPR036457">
    <property type="entry name" value="PPM-type-like_dom_sf"/>
</dbReference>
<dbReference type="STRING" id="36849.OXPF_12420"/>
<dbReference type="CDD" id="cd00130">
    <property type="entry name" value="PAS"/>
    <property type="match status" value="1"/>
</dbReference>
<organism evidence="3 4">
    <name type="scientific">Oxobacter pfennigii</name>
    <dbReference type="NCBI Taxonomy" id="36849"/>
    <lineage>
        <taxon>Bacteria</taxon>
        <taxon>Bacillati</taxon>
        <taxon>Bacillota</taxon>
        <taxon>Clostridia</taxon>
        <taxon>Eubacteriales</taxon>
        <taxon>Clostridiaceae</taxon>
        <taxon>Oxobacter</taxon>
    </lineage>
</organism>
<dbReference type="GO" id="GO:0016791">
    <property type="term" value="F:phosphatase activity"/>
    <property type="evidence" value="ECO:0007669"/>
    <property type="project" value="TreeGrafter"/>
</dbReference>
<dbReference type="AlphaFoldDB" id="A0A0P9AI34"/>
<evidence type="ECO:0000256" key="1">
    <source>
        <dbReference type="ARBA" id="ARBA00022801"/>
    </source>
</evidence>
<dbReference type="Gene3D" id="3.60.40.10">
    <property type="entry name" value="PPM-type phosphatase domain"/>
    <property type="match status" value="1"/>
</dbReference>
<sequence length="479" mass="55269">MSHKKNNVMELSFMVLNSLTDRIAVLDKVGTIVYVNISWEKFAEENGAKPGTTGMGVNYFKVCDNAWDDLEYAKSTYQGIKEVLNGEKNNFTYEYPCRYKGKESWYRLNVSPLTGKRDYVVISHSDITRQKLIEEKFEENKEIYSALFEKNNSPILIINPETALIEGANPAALKFYGYSKKEIINMNINRINTLTDEEIRTKMSHAKSTKSRTFNFSHRLKDGRVRHVEVYSGPIVLKGKQLLYSIIHDETERKREFARAESLQQHRLDTKFPLEDKAELKSIYIPAMSVSGDFYQLYRLDDNKVVGIIGDVCGKGMTAALNVNAIKVLFSDGLLIDWEPIKILNYLNRQVIRHFEDDYIAVCCFLFDFSKKEVVIAGAGINQYMHKEASSSWSIETVKGPFLGMFEDSEFEQHIISFKEKDCFGFYTDGLDFIIDDLFESEKCLVLETQEKMKDYLSKTLFDVKKLYDDCTWLGVEIK</sequence>
<feature type="domain" description="PAS" evidence="2">
    <location>
        <begin position="140"/>
        <end position="198"/>
    </location>
</feature>
<protein>
    <submittedName>
        <fullName evidence="3">Phosphoserine phosphatase RsbP</fullName>
        <ecNumber evidence="3">3.1.3.3</ecNumber>
    </submittedName>
</protein>
<dbReference type="SMART" id="SM00091">
    <property type="entry name" value="PAS"/>
    <property type="match status" value="1"/>
</dbReference>
<evidence type="ECO:0000313" key="3">
    <source>
        <dbReference type="EMBL" id="KPU45116.1"/>
    </source>
</evidence>
<dbReference type="Pfam" id="PF07228">
    <property type="entry name" value="SpoIIE"/>
    <property type="match status" value="1"/>
</dbReference>
<accession>A0A0P9AI34</accession>
<dbReference type="EMBL" id="LKET01000027">
    <property type="protein sequence ID" value="KPU45116.1"/>
    <property type="molecule type" value="Genomic_DNA"/>
</dbReference>
<proteinExistence type="predicted"/>
<dbReference type="NCBIfam" id="TIGR00229">
    <property type="entry name" value="sensory_box"/>
    <property type="match status" value="2"/>
</dbReference>
<dbReference type="InterPro" id="IPR013656">
    <property type="entry name" value="PAS_4"/>
</dbReference>
<dbReference type="InterPro" id="IPR035965">
    <property type="entry name" value="PAS-like_dom_sf"/>
</dbReference>
<dbReference type="InterPro" id="IPR001932">
    <property type="entry name" value="PPM-type_phosphatase-like_dom"/>
</dbReference>
<comment type="caution">
    <text evidence="3">The sequence shown here is derived from an EMBL/GenBank/DDBJ whole genome shotgun (WGS) entry which is preliminary data.</text>
</comment>
<keyword evidence="1 3" id="KW-0378">Hydrolase</keyword>
<name>A0A0P9AI34_9CLOT</name>
<gene>
    <name evidence="3" type="primary">rsbP</name>
    <name evidence="3" type="ORF">OXPF_12420</name>
</gene>
<keyword evidence="4" id="KW-1185">Reference proteome</keyword>
<evidence type="ECO:0000313" key="4">
    <source>
        <dbReference type="Proteomes" id="UP000050326"/>
    </source>
</evidence>
<evidence type="ECO:0000259" key="2">
    <source>
        <dbReference type="PROSITE" id="PS50112"/>
    </source>
</evidence>
<dbReference type="SMART" id="SM00331">
    <property type="entry name" value="PP2C_SIG"/>
    <property type="match status" value="1"/>
</dbReference>
<dbReference type="Pfam" id="PF13426">
    <property type="entry name" value="PAS_9"/>
    <property type="match status" value="1"/>
</dbReference>
<dbReference type="InterPro" id="IPR052016">
    <property type="entry name" value="Bact_Sigma-Reg"/>
</dbReference>
<dbReference type="PANTHER" id="PTHR43156">
    <property type="entry name" value="STAGE II SPORULATION PROTEIN E-RELATED"/>
    <property type="match status" value="1"/>
</dbReference>
<dbReference type="Gene3D" id="3.30.450.20">
    <property type="entry name" value="PAS domain"/>
    <property type="match status" value="2"/>
</dbReference>
<dbReference type="Proteomes" id="UP000050326">
    <property type="component" value="Unassembled WGS sequence"/>
</dbReference>
<dbReference type="PANTHER" id="PTHR43156:SF14">
    <property type="entry name" value="PHOSPHOSERINE PHOSPHATASE RSBP"/>
    <property type="match status" value="1"/>
</dbReference>
<dbReference type="InterPro" id="IPR000014">
    <property type="entry name" value="PAS"/>
</dbReference>
<dbReference type="Pfam" id="PF08448">
    <property type="entry name" value="PAS_4"/>
    <property type="match status" value="1"/>
</dbReference>
<dbReference type="EC" id="3.1.3.3" evidence="3"/>
<dbReference type="PROSITE" id="PS50112">
    <property type="entry name" value="PAS"/>
    <property type="match status" value="1"/>
</dbReference>
<dbReference type="SUPFAM" id="SSF55785">
    <property type="entry name" value="PYP-like sensor domain (PAS domain)"/>
    <property type="match status" value="2"/>
</dbReference>